<dbReference type="SUPFAM" id="SSF52540">
    <property type="entry name" value="P-loop containing nucleoside triphosphate hydrolases"/>
    <property type="match status" value="1"/>
</dbReference>
<evidence type="ECO:0000256" key="3">
    <source>
        <dbReference type="ARBA" id="ARBA00022448"/>
    </source>
</evidence>
<dbReference type="GO" id="GO:0140359">
    <property type="term" value="F:ABC-type transporter activity"/>
    <property type="evidence" value="ECO:0007669"/>
    <property type="project" value="InterPro"/>
</dbReference>
<dbReference type="PROSITE" id="PS50893">
    <property type="entry name" value="ABC_TRANSPORTER_2"/>
    <property type="match status" value="1"/>
</dbReference>
<gene>
    <name evidence="7" type="ORF">MXMO3_02343</name>
</gene>
<dbReference type="InterPro" id="IPR003593">
    <property type="entry name" value="AAA+_ATPase"/>
</dbReference>
<evidence type="ECO:0000256" key="2">
    <source>
        <dbReference type="ARBA" id="ARBA00005417"/>
    </source>
</evidence>
<keyword evidence="4" id="KW-0547">Nucleotide-binding</keyword>
<organism evidence="7 8">
    <name type="scientific">Maritalea myrionectae</name>
    <dbReference type="NCBI Taxonomy" id="454601"/>
    <lineage>
        <taxon>Bacteria</taxon>
        <taxon>Pseudomonadati</taxon>
        <taxon>Pseudomonadota</taxon>
        <taxon>Alphaproteobacteria</taxon>
        <taxon>Hyphomicrobiales</taxon>
        <taxon>Devosiaceae</taxon>
        <taxon>Maritalea</taxon>
    </lineage>
</organism>
<accession>A0A2R4MG44</accession>
<dbReference type="PROSITE" id="PS00211">
    <property type="entry name" value="ABC_TRANSPORTER_1"/>
    <property type="match status" value="1"/>
</dbReference>
<protein>
    <submittedName>
        <fullName evidence="7">Sulfate/thiosulfate import ATP-binding protein CysA</fullName>
    </submittedName>
</protein>
<comment type="subcellular location">
    <subcellularLocation>
        <location evidence="1">Cell inner membrane</location>
        <topology evidence="1">Peripheral membrane protein</topology>
    </subcellularLocation>
</comment>
<dbReference type="SMART" id="SM00382">
    <property type="entry name" value="AAA"/>
    <property type="match status" value="1"/>
</dbReference>
<dbReference type="FunFam" id="3.40.50.300:FF:000042">
    <property type="entry name" value="Maltose/maltodextrin ABC transporter, ATP-binding protein"/>
    <property type="match status" value="1"/>
</dbReference>
<dbReference type="InterPro" id="IPR027417">
    <property type="entry name" value="P-loop_NTPase"/>
</dbReference>
<dbReference type="GO" id="GO:0005524">
    <property type="term" value="F:ATP binding"/>
    <property type="evidence" value="ECO:0007669"/>
    <property type="project" value="UniProtKB-KW"/>
</dbReference>
<feature type="domain" description="ABC transporter" evidence="6">
    <location>
        <begin position="2"/>
        <end position="203"/>
    </location>
</feature>
<dbReference type="InterPro" id="IPR003439">
    <property type="entry name" value="ABC_transporter-like_ATP-bd"/>
</dbReference>
<evidence type="ECO:0000259" key="6">
    <source>
        <dbReference type="PROSITE" id="PS50893"/>
    </source>
</evidence>
<dbReference type="GO" id="GO:0016887">
    <property type="term" value="F:ATP hydrolysis activity"/>
    <property type="evidence" value="ECO:0007669"/>
    <property type="project" value="InterPro"/>
</dbReference>
<name>A0A2R4MG44_9HYPH</name>
<keyword evidence="5 7" id="KW-0067">ATP-binding</keyword>
<dbReference type="InterPro" id="IPR017871">
    <property type="entry name" value="ABC_transporter-like_CS"/>
</dbReference>
<comment type="similarity">
    <text evidence="2">Belongs to the ABC transporter superfamily.</text>
</comment>
<evidence type="ECO:0000256" key="1">
    <source>
        <dbReference type="ARBA" id="ARBA00004417"/>
    </source>
</evidence>
<dbReference type="AlphaFoldDB" id="A0A2R4MG44"/>
<dbReference type="EMBL" id="CP021330">
    <property type="protein sequence ID" value="AVX04856.1"/>
    <property type="molecule type" value="Genomic_DNA"/>
</dbReference>
<dbReference type="InterPro" id="IPR008995">
    <property type="entry name" value="Mo/tungstate-bd_C_term_dom"/>
</dbReference>
<dbReference type="Proteomes" id="UP000258927">
    <property type="component" value="Chromosome"/>
</dbReference>
<dbReference type="InterPro" id="IPR040582">
    <property type="entry name" value="OB_MalK-like"/>
</dbReference>
<dbReference type="InterPro" id="IPR012340">
    <property type="entry name" value="NA-bd_OB-fold"/>
</dbReference>
<dbReference type="SUPFAM" id="SSF50331">
    <property type="entry name" value="MOP-like"/>
    <property type="match status" value="1"/>
</dbReference>
<dbReference type="STRING" id="1122213.GCA_000423365_02662"/>
<dbReference type="InterPro" id="IPR015855">
    <property type="entry name" value="ABC_transpr_MalK-like"/>
</dbReference>
<dbReference type="Gene3D" id="2.40.50.140">
    <property type="entry name" value="Nucleic acid-binding proteins"/>
    <property type="match status" value="1"/>
</dbReference>
<dbReference type="PANTHER" id="PTHR43875:SF10">
    <property type="entry name" value="BLL2173 PROTEIN"/>
    <property type="match status" value="1"/>
</dbReference>
<dbReference type="KEGG" id="mmyr:MXMO3_02343"/>
<evidence type="ECO:0000313" key="8">
    <source>
        <dbReference type="Proteomes" id="UP000258927"/>
    </source>
</evidence>
<dbReference type="CDD" id="cd03301">
    <property type="entry name" value="ABC_MalK_N"/>
    <property type="match status" value="1"/>
</dbReference>
<evidence type="ECO:0000256" key="4">
    <source>
        <dbReference type="ARBA" id="ARBA00022741"/>
    </source>
</evidence>
<dbReference type="Pfam" id="PF00005">
    <property type="entry name" value="ABC_tran"/>
    <property type="match status" value="1"/>
</dbReference>
<dbReference type="Pfam" id="PF17912">
    <property type="entry name" value="OB_MalK"/>
    <property type="match status" value="1"/>
</dbReference>
<evidence type="ECO:0000256" key="5">
    <source>
        <dbReference type="ARBA" id="ARBA00022840"/>
    </source>
</evidence>
<dbReference type="InterPro" id="IPR047641">
    <property type="entry name" value="ABC_transpr_MalK/UgpC-like"/>
</dbReference>
<dbReference type="Gene3D" id="3.40.50.300">
    <property type="entry name" value="P-loop containing nucleotide triphosphate hydrolases"/>
    <property type="match status" value="1"/>
</dbReference>
<dbReference type="Gene3D" id="2.40.50.100">
    <property type="match status" value="1"/>
</dbReference>
<dbReference type="GO" id="GO:0055052">
    <property type="term" value="C:ATP-binding cassette (ABC) transporter complex, substrate-binding subunit-containing"/>
    <property type="evidence" value="ECO:0007669"/>
    <property type="project" value="TreeGrafter"/>
</dbReference>
<dbReference type="GO" id="GO:0008643">
    <property type="term" value="P:carbohydrate transport"/>
    <property type="evidence" value="ECO:0007669"/>
    <property type="project" value="InterPro"/>
</dbReference>
<keyword evidence="3" id="KW-0813">Transport</keyword>
<evidence type="ECO:0000313" key="7">
    <source>
        <dbReference type="EMBL" id="AVX04856.1"/>
    </source>
</evidence>
<reference evidence="7 8" key="1">
    <citation type="submission" date="2017-05" db="EMBL/GenBank/DDBJ databases">
        <title>Genome Analysis of Maritalea myrionectae HL2708#5.</title>
        <authorList>
            <consortium name="Cotde Inc.-PKNU"/>
            <person name="Jang D."/>
            <person name="Oh H.-M."/>
        </authorList>
    </citation>
    <scope>NUCLEOTIDE SEQUENCE [LARGE SCALE GENOMIC DNA]</scope>
    <source>
        <strain evidence="7 8">HL2708#5</strain>
    </source>
</reference>
<keyword evidence="8" id="KW-1185">Reference proteome</keyword>
<proteinExistence type="inferred from homology"/>
<sequence length="322" mass="35539">MVVVGPSGCGKSTLLRMIAGLETISDGHLHIDAIRVNDLPPQKRNIAMVFQTYALFPHMTVRKNIEFGPRVRREKGAEMEKKISRAAKVLNISQYMDRLPSELSGGQRQRVAMGRAIVRDSKLFLFDEPLSNLDAHLRAEMRTEIKSLHQKLGATIVYVTHDQIEAMTMADRIVIMNKGRIEQIGTPTDLYDFPVNIFVAGFLGSPSMSFIPSTISGTGDNQSLKLDDGSVLPVSGVNYSSTEIILGVRPESYDIDPNGTLAMNVDVVEPTGAEVMAYGYIAGQSVRCVFRGRPQIDVGGVLRLGVKRKNMHFFDRASGMRL</sequence>
<dbReference type="PANTHER" id="PTHR43875">
    <property type="entry name" value="MALTODEXTRIN IMPORT ATP-BINDING PROTEIN MSMX"/>
    <property type="match status" value="1"/>
</dbReference>